<organism evidence="2 3">
    <name type="scientific">Petrolisthes cinctipes</name>
    <name type="common">Flat porcelain crab</name>
    <dbReference type="NCBI Taxonomy" id="88211"/>
    <lineage>
        <taxon>Eukaryota</taxon>
        <taxon>Metazoa</taxon>
        <taxon>Ecdysozoa</taxon>
        <taxon>Arthropoda</taxon>
        <taxon>Crustacea</taxon>
        <taxon>Multicrustacea</taxon>
        <taxon>Malacostraca</taxon>
        <taxon>Eumalacostraca</taxon>
        <taxon>Eucarida</taxon>
        <taxon>Decapoda</taxon>
        <taxon>Pleocyemata</taxon>
        <taxon>Anomura</taxon>
        <taxon>Galatheoidea</taxon>
        <taxon>Porcellanidae</taxon>
        <taxon>Petrolisthes</taxon>
    </lineage>
</organism>
<keyword evidence="3" id="KW-1185">Reference proteome</keyword>
<dbReference type="EMBL" id="JAWQEG010004724">
    <property type="protein sequence ID" value="KAK3860457.1"/>
    <property type="molecule type" value="Genomic_DNA"/>
</dbReference>
<evidence type="ECO:0000313" key="2">
    <source>
        <dbReference type="EMBL" id="KAK3860457.1"/>
    </source>
</evidence>
<feature type="compositionally biased region" description="Basic and acidic residues" evidence="1">
    <location>
        <begin position="41"/>
        <end position="51"/>
    </location>
</feature>
<protein>
    <submittedName>
        <fullName evidence="2">Uncharacterized protein</fullName>
    </submittedName>
</protein>
<proteinExistence type="predicted"/>
<name>A0AAE1ES59_PETCI</name>
<reference evidence="2" key="1">
    <citation type="submission" date="2023-10" db="EMBL/GenBank/DDBJ databases">
        <title>Genome assemblies of two species of porcelain crab, Petrolisthes cinctipes and Petrolisthes manimaculis (Anomura: Porcellanidae).</title>
        <authorList>
            <person name="Angst P."/>
        </authorList>
    </citation>
    <scope>NUCLEOTIDE SEQUENCE</scope>
    <source>
        <strain evidence="2">PB745_01</strain>
        <tissue evidence="2">Gill</tissue>
    </source>
</reference>
<evidence type="ECO:0000256" key="1">
    <source>
        <dbReference type="SAM" id="MobiDB-lite"/>
    </source>
</evidence>
<comment type="caution">
    <text evidence="2">The sequence shown here is derived from an EMBL/GenBank/DDBJ whole genome shotgun (WGS) entry which is preliminary data.</text>
</comment>
<feature type="region of interest" description="Disordered" evidence="1">
    <location>
        <begin position="39"/>
        <end position="61"/>
    </location>
</feature>
<evidence type="ECO:0000313" key="3">
    <source>
        <dbReference type="Proteomes" id="UP001286313"/>
    </source>
</evidence>
<dbReference type="AlphaFoldDB" id="A0AAE1ES59"/>
<dbReference type="Proteomes" id="UP001286313">
    <property type="component" value="Unassembled WGS sequence"/>
</dbReference>
<accession>A0AAE1ES59</accession>
<gene>
    <name evidence="2" type="ORF">Pcinc_033494</name>
</gene>
<sequence>MVREWWVKGKIVLPKDTNIEKDAVGEKIYRSCTVLRRLKRSSHDDGERDNTDGGSGKKRVSVGRGRKILLKGWKDGWMEDEIWRPGVVEYFLSDGGEKGWEMIKVVVVLGKAKKVDRERKIILLTDGGSGEEKEEVEE</sequence>